<evidence type="ECO:0000313" key="2">
    <source>
        <dbReference type="Proteomes" id="UP001474181"/>
    </source>
</evidence>
<feature type="non-terminal residue" evidence="1">
    <location>
        <position position="235"/>
    </location>
</feature>
<proteinExistence type="predicted"/>
<protein>
    <submittedName>
        <fullName evidence="1">Uncharacterized protein</fullName>
    </submittedName>
</protein>
<sequence>MHRSSKSRQGGPLRLTGAKGVYAVHAAGPVPEQLADAARALDAVTGAGAFPGTATVLVGAGFDDTDALSDLLEPALEECRAAGTTLLRMVMSGGAVDIPERPSPARRIADRWGLDVLAPAGVAMVVPGGTLFAPDLPDAAGGWWQFSPARQPRGLGPRHPEPGWQSALDRVAPNTAPGCVIEHIPAGLLIQPAEAPAEGADAIRYALPVDPDGPVLLVDTTGTAPVPADALADTL</sequence>
<dbReference type="Proteomes" id="UP001474181">
    <property type="component" value="Unassembled WGS sequence"/>
</dbReference>
<evidence type="ECO:0000313" key="1">
    <source>
        <dbReference type="EMBL" id="MER7188203.1"/>
    </source>
</evidence>
<gene>
    <name evidence="1" type="ORF">ABT404_53605</name>
</gene>
<reference evidence="1 2" key="1">
    <citation type="submission" date="2024-06" db="EMBL/GenBank/DDBJ databases">
        <title>The Natural Products Discovery Center: Release of the First 8490 Sequenced Strains for Exploring Actinobacteria Biosynthetic Diversity.</title>
        <authorList>
            <person name="Kalkreuter E."/>
            <person name="Kautsar S.A."/>
            <person name="Yang D."/>
            <person name="Bader C.D."/>
            <person name="Teijaro C.N."/>
            <person name="Fluegel L."/>
            <person name="Davis C.M."/>
            <person name="Simpson J.R."/>
            <person name="Lauterbach L."/>
            <person name="Steele A.D."/>
            <person name="Gui C."/>
            <person name="Meng S."/>
            <person name="Li G."/>
            <person name="Viehrig K."/>
            <person name="Ye F."/>
            <person name="Su P."/>
            <person name="Kiefer A.F."/>
            <person name="Nichols A."/>
            <person name="Cepeda A.J."/>
            <person name="Yan W."/>
            <person name="Fan B."/>
            <person name="Jiang Y."/>
            <person name="Adhikari A."/>
            <person name="Zheng C.-J."/>
            <person name="Schuster L."/>
            <person name="Cowan T.M."/>
            <person name="Smanski M.J."/>
            <person name="Chevrette M.G."/>
            <person name="De Carvalho L.P.S."/>
            <person name="Shen B."/>
        </authorList>
    </citation>
    <scope>NUCLEOTIDE SEQUENCE [LARGE SCALE GENOMIC DNA]</scope>
    <source>
        <strain evidence="1 2">NPDC000234</strain>
    </source>
</reference>
<accession>A0ABV1XGP3</accession>
<dbReference type="EMBL" id="JBEPEK010001091">
    <property type="protein sequence ID" value="MER7188203.1"/>
    <property type="molecule type" value="Genomic_DNA"/>
</dbReference>
<comment type="caution">
    <text evidence="1">The sequence shown here is derived from an EMBL/GenBank/DDBJ whole genome shotgun (WGS) entry which is preliminary data.</text>
</comment>
<name>A0ABV1XGP3_9ACTN</name>
<organism evidence="1 2">
    <name type="scientific">Streptomyces hyaluromycini</name>
    <dbReference type="NCBI Taxonomy" id="1377993"/>
    <lineage>
        <taxon>Bacteria</taxon>
        <taxon>Bacillati</taxon>
        <taxon>Actinomycetota</taxon>
        <taxon>Actinomycetes</taxon>
        <taxon>Kitasatosporales</taxon>
        <taxon>Streptomycetaceae</taxon>
        <taxon>Streptomyces</taxon>
    </lineage>
</organism>
<keyword evidence="2" id="KW-1185">Reference proteome</keyword>